<dbReference type="SUPFAM" id="SSF47336">
    <property type="entry name" value="ACP-like"/>
    <property type="match status" value="1"/>
</dbReference>
<dbReference type="SMART" id="SM00823">
    <property type="entry name" value="PKS_PP"/>
    <property type="match status" value="1"/>
</dbReference>
<comment type="caution">
    <text evidence="10">The sequence shown here is derived from an EMBL/GenBank/DDBJ whole genome shotgun (WGS) entry which is preliminary data.</text>
</comment>
<evidence type="ECO:0000256" key="6">
    <source>
        <dbReference type="SAM" id="Coils"/>
    </source>
</evidence>
<dbReference type="InterPro" id="IPR014030">
    <property type="entry name" value="Ketoacyl_synth_N"/>
</dbReference>
<evidence type="ECO:0000256" key="1">
    <source>
        <dbReference type="ARBA" id="ARBA00022450"/>
    </source>
</evidence>
<dbReference type="InterPro" id="IPR050091">
    <property type="entry name" value="PKS_NRPS_Biosynth_Enz"/>
</dbReference>
<sequence length="1453" mass="153366">MTSASDQMKRALHEIRRLRRELEEATHHRAEAGAVAIVGAGLRLAGGIVDLPALEEALETGRNLVGRVPPGRWRREDLPADLGEAADHGAFVEDIDQFGPEFFGISGAEAASMDPQQRLLLEVGWEALEDAGHAPDSFSDRALGIFVGMANSDYGRMLLSDIPAIDPYFTSGSSFSVAAGRLAYFLGATGPAISVDTACSSSLVALHLARRSLAAGECEVALAGGVNLMLSPEVHVNFARAGMLAPDGRCKTFDAEADGYVRGEGCVLFTLRRLEDALAGGDRILGVIRGSAVNQDGRSNGLTAPNGPAQEALIREALHDAEVDPEDVGYVEAHGTGTSLGDPIELNALGRAYGRDRPNAAPLVVGSVKTNLGHLESAAGAAGVLKALLALRSGRIPAHLNFGRPNPHIAWPAMSLRVPAKPVDWPEGAERIAGVSSFGFSGTNAHLILGAAPEVPAAAPETGLPCHLFTLSAKTDTALRTLAARTATAASVSNARIADICHTANAGRAKMPHRLALAVRDADELAATLGGFAAGQRGAGLRSGLAQTGRKPKVAFLFTGQGAQHPGMGRALYETQPVYREAIDACARALGDAIPGGLDAALHEAEDASLIRAPGIAQPALFALEYALARLWMSFGLRPDALCGHSLGEIVAATIAGVMPLEDALALVVARGRLTARVAEDGMMASVFAPREAIEPLLAGAERVGIAALNTPRNHVLSGPAPMLQAILDRLRAEGIRVEPLQIAFAAHCPLVDPILGEFREAARQIQYSPPKIPLVSNLTGGFAPESLASARHWVEHLRQPVRFSDGIATLLDAGITHFVEIGPHPVLSTMASECAELSGRPLPTVLPSLRRDGEPGRELAESLGQLFVDGAPVDPDALQPAGGARKVSLPTYPFERSRHWHPSARPGGRRSDLAPDARWSRIAAKLAREAERGPLGFDAAACPSGWEALGELTRARVVSLFMEAGLFGEAGAQATLREVVGALRARPDFEQLVERWLEELVGNGDLFRDGAAYVAPVRLNALDLGEALAQAEKALAGNTPLMDYVRHCIGLVGPVIRGEASALETLFPGGDFDLALGLYERSTTMRYMNGLAAAAVEAMADTSGRALRILEAGAGTGGTTAATLDALTRRPASYLFTDVSDLFLDRAKDRFRDREGLEFARFDLETAPSAQGIAPGSFDVVLASNAVHAVRNLPETLRHLRSLLRPGGMLVLIESTTHFPWFNVTTGLIEGWRHSEDDLRRDDLALIDAPAWLGALEAAGFDRADAWPGAGMAAETVGQHLIVARAPLDGEAGAEAPPAQAAQSATTTGPDVEIAPLVDAIADALPRERPRAIADLVRARVMRLLRRHPDQPPHGHERLLDLGLDSLMAVQLRNFLSQDLSLPAPLPATVVFDHPTIDALSAYLDTLQAPHPAATGASAARAAGSAPSARTSEIEAMSEEEVEALLLERLNR</sequence>
<keyword evidence="1" id="KW-0596">Phosphopantetheine</keyword>
<protein>
    <submittedName>
        <fullName evidence="10">Acyl transferase domain-containing protein</fullName>
    </submittedName>
</protein>
<organism evidence="10 11">
    <name type="scientific">Allosediminivita pacifica</name>
    <dbReference type="NCBI Taxonomy" id="1267769"/>
    <lineage>
        <taxon>Bacteria</taxon>
        <taxon>Pseudomonadati</taxon>
        <taxon>Pseudomonadota</taxon>
        <taxon>Alphaproteobacteria</taxon>
        <taxon>Rhodobacterales</taxon>
        <taxon>Paracoccaceae</taxon>
        <taxon>Allosediminivita</taxon>
    </lineage>
</organism>
<dbReference type="Pfam" id="PF08242">
    <property type="entry name" value="Methyltransf_12"/>
    <property type="match status" value="1"/>
</dbReference>
<dbReference type="PANTHER" id="PTHR43775">
    <property type="entry name" value="FATTY ACID SYNTHASE"/>
    <property type="match status" value="1"/>
</dbReference>
<dbReference type="InterPro" id="IPR016035">
    <property type="entry name" value="Acyl_Trfase/lysoPLipase"/>
</dbReference>
<evidence type="ECO:0000259" key="8">
    <source>
        <dbReference type="PROSITE" id="PS50075"/>
    </source>
</evidence>
<dbReference type="SMART" id="SM00825">
    <property type="entry name" value="PKS_KS"/>
    <property type="match status" value="1"/>
</dbReference>
<dbReference type="InterPro" id="IPR013217">
    <property type="entry name" value="Methyltransf_12"/>
</dbReference>
<gene>
    <name evidence="10" type="ORF">C8N44_10211</name>
</gene>
<keyword evidence="2" id="KW-0597">Phosphoprotein</keyword>
<dbReference type="Gene3D" id="3.30.70.3290">
    <property type="match status" value="1"/>
</dbReference>
<dbReference type="GO" id="GO:0004315">
    <property type="term" value="F:3-oxoacyl-[acyl-carrier-protein] synthase activity"/>
    <property type="evidence" value="ECO:0007669"/>
    <property type="project" value="InterPro"/>
</dbReference>
<dbReference type="InterPro" id="IPR014043">
    <property type="entry name" value="Acyl_transferase_dom"/>
</dbReference>
<dbReference type="PROSITE" id="PS00606">
    <property type="entry name" value="KS3_1"/>
    <property type="match status" value="1"/>
</dbReference>
<proteinExistence type="predicted"/>
<dbReference type="Proteomes" id="UP000244069">
    <property type="component" value="Unassembled WGS sequence"/>
</dbReference>
<evidence type="ECO:0000256" key="2">
    <source>
        <dbReference type="ARBA" id="ARBA00022553"/>
    </source>
</evidence>
<dbReference type="InterPro" id="IPR006162">
    <property type="entry name" value="Ppantetheine_attach_site"/>
</dbReference>
<name>A0A2T6B7C8_9RHOB</name>
<dbReference type="RefSeq" id="WP_107974448.1">
    <property type="nucleotide sequence ID" value="NZ_BMEZ01000002.1"/>
</dbReference>
<dbReference type="SUPFAM" id="SSF55048">
    <property type="entry name" value="Probable ACP-binding domain of malonyl-CoA ACP transacylase"/>
    <property type="match status" value="1"/>
</dbReference>
<dbReference type="InterPro" id="IPR009081">
    <property type="entry name" value="PP-bd_ACP"/>
</dbReference>
<dbReference type="PANTHER" id="PTHR43775:SF37">
    <property type="entry name" value="SI:DKEY-61P9.11"/>
    <property type="match status" value="1"/>
</dbReference>
<dbReference type="InterPro" id="IPR001227">
    <property type="entry name" value="Ac_transferase_dom_sf"/>
</dbReference>
<dbReference type="Gene3D" id="3.40.47.10">
    <property type="match status" value="1"/>
</dbReference>
<dbReference type="CDD" id="cd00833">
    <property type="entry name" value="PKS"/>
    <property type="match status" value="1"/>
</dbReference>
<dbReference type="Pfam" id="PF16197">
    <property type="entry name" value="KAsynt_C_assoc"/>
    <property type="match status" value="1"/>
</dbReference>
<dbReference type="GO" id="GO:0031177">
    <property type="term" value="F:phosphopantetheine binding"/>
    <property type="evidence" value="ECO:0007669"/>
    <property type="project" value="InterPro"/>
</dbReference>
<dbReference type="EMBL" id="QBKN01000002">
    <property type="protein sequence ID" value="PTX51967.1"/>
    <property type="molecule type" value="Genomic_DNA"/>
</dbReference>
<dbReference type="SUPFAM" id="SSF53901">
    <property type="entry name" value="Thiolase-like"/>
    <property type="match status" value="1"/>
</dbReference>
<comment type="function">
    <text evidence="5">Involved in production of the polyketide antibiotic thailandamide.</text>
</comment>
<evidence type="ECO:0000259" key="9">
    <source>
        <dbReference type="PROSITE" id="PS52004"/>
    </source>
</evidence>
<feature type="region of interest" description="Disordered" evidence="7">
    <location>
        <begin position="1416"/>
        <end position="1438"/>
    </location>
</feature>
<feature type="compositionally biased region" description="Low complexity" evidence="7">
    <location>
        <begin position="1416"/>
        <end position="1436"/>
    </location>
</feature>
<dbReference type="InterPro" id="IPR020806">
    <property type="entry name" value="PKS_PP-bd"/>
</dbReference>
<evidence type="ECO:0000256" key="5">
    <source>
        <dbReference type="ARBA" id="ARBA00054155"/>
    </source>
</evidence>
<evidence type="ECO:0000256" key="4">
    <source>
        <dbReference type="ARBA" id="ARBA00023268"/>
    </source>
</evidence>
<dbReference type="InterPro" id="IPR020841">
    <property type="entry name" value="PKS_Beta-ketoAc_synthase_dom"/>
</dbReference>
<evidence type="ECO:0000313" key="10">
    <source>
        <dbReference type="EMBL" id="PTX51967.1"/>
    </source>
</evidence>
<accession>A0A2T6B7C8</accession>
<dbReference type="InterPro" id="IPR029063">
    <property type="entry name" value="SAM-dependent_MTases_sf"/>
</dbReference>
<keyword evidence="4" id="KW-0511">Multifunctional enzyme</keyword>
<dbReference type="FunFam" id="3.40.47.10:FF:000019">
    <property type="entry name" value="Polyketide synthase type I"/>
    <property type="match status" value="1"/>
</dbReference>
<dbReference type="PROSITE" id="PS50075">
    <property type="entry name" value="CARRIER"/>
    <property type="match status" value="1"/>
</dbReference>
<dbReference type="InterPro" id="IPR018201">
    <property type="entry name" value="Ketoacyl_synth_AS"/>
</dbReference>
<dbReference type="SUPFAM" id="SSF52151">
    <property type="entry name" value="FabD/lysophospholipase-like"/>
    <property type="match status" value="1"/>
</dbReference>
<dbReference type="Gene3D" id="1.10.1200.10">
    <property type="entry name" value="ACP-like"/>
    <property type="match status" value="1"/>
</dbReference>
<dbReference type="Pfam" id="PF00109">
    <property type="entry name" value="ketoacyl-synt"/>
    <property type="match status" value="1"/>
</dbReference>
<keyword evidence="3 10" id="KW-0808">Transferase</keyword>
<dbReference type="Pfam" id="PF02801">
    <property type="entry name" value="Ketoacyl-synt_C"/>
    <property type="match status" value="1"/>
</dbReference>
<evidence type="ECO:0000256" key="3">
    <source>
        <dbReference type="ARBA" id="ARBA00022679"/>
    </source>
</evidence>
<dbReference type="OrthoDB" id="9778690at2"/>
<dbReference type="InterPro" id="IPR014031">
    <property type="entry name" value="Ketoacyl_synth_C"/>
</dbReference>
<evidence type="ECO:0000256" key="7">
    <source>
        <dbReference type="SAM" id="MobiDB-lite"/>
    </source>
</evidence>
<evidence type="ECO:0000313" key="11">
    <source>
        <dbReference type="Proteomes" id="UP000244069"/>
    </source>
</evidence>
<dbReference type="CDD" id="cd02440">
    <property type="entry name" value="AdoMet_MTases"/>
    <property type="match status" value="1"/>
</dbReference>
<dbReference type="Gene3D" id="3.40.366.10">
    <property type="entry name" value="Malonyl-Coenzyme A Acyl Carrier Protein, domain 2"/>
    <property type="match status" value="1"/>
</dbReference>
<dbReference type="PROSITE" id="PS52004">
    <property type="entry name" value="KS3_2"/>
    <property type="match status" value="1"/>
</dbReference>
<dbReference type="Gene3D" id="3.40.50.150">
    <property type="entry name" value="Vaccinia Virus protein VP39"/>
    <property type="match status" value="1"/>
</dbReference>
<dbReference type="InterPro" id="IPR016036">
    <property type="entry name" value="Malonyl_transacylase_ACP-bd"/>
</dbReference>
<dbReference type="Pfam" id="PF00550">
    <property type="entry name" value="PP-binding"/>
    <property type="match status" value="1"/>
</dbReference>
<dbReference type="SUPFAM" id="SSF53335">
    <property type="entry name" value="S-adenosyl-L-methionine-dependent methyltransferases"/>
    <property type="match status" value="1"/>
</dbReference>
<dbReference type="InterPro" id="IPR016039">
    <property type="entry name" value="Thiolase-like"/>
</dbReference>
<feature type="coiled-coil region" evidence="6">
    <location>
        <begin position="1"/>
        <end position="35"/>
    </location>
</feature>
<dbReference type="GO" id="GO:0006633">
    <property type="term" value="P:fatty acid biosynthetic process"/>
    <property type="evidence" value="ECO:0007669"/>
    <property type="project" value="InterPro"/>
</dbReference>
<reference evidence="10 11" key="1">
    <citation type="submission" date="2018-04" db="EMBL/GenBank/DDBJ databases">
        <title>Genomic Encyclopedia of Archaeal and Bacterial Type Strains, Phase II (KMG-II): from individual species to whole genera.</title>
        <authorList>
            <person name="Goeker M."/>
        </authorList>
    </citation>
    <scope>NUCLEOTIDE SEQUENCE [LARGE SCALE GENOMIC DNA]</scope>
    <source>
        <strain evidence="10 11">DSM 29329</strain>
    </source>
</reference>
<feature type="domain" description="Ketosynthase family 3 (KS3)" evidence="9">
    <location>
        <begin position="32"/>
        <end position="451"/>
    </location>
</feature>
<feature type="domain" description="Carrier" evidence="8">
    <location>
        <begin position="1332"/>
        <end position="1409"/>
    </location>
</feature>
<dbReference type="SMART" id="SM00827">
    <property type="entry name" value="PKS_AT"/>
    <property type="match status" value="1"/>
</dbReference>
<dbReference type="InterPro" id="IPR032821">
    <property type="entry name" value="PKS_assoc"/>
</dbReference>
<keyword evidence="6" id="KW-0175">Coiled coil</keyword>
<dbReference type="InterPro" id="IPR036736">
    <property type="entry name" value="ACP-like_sf"/>
</dbReference>
<dbReference type="PROSITE" id="PS00012">
    <property type="entry name" value="PHOSPHOPANTETHEINE"/>
    <property type="match status" value="1"/>
</dbReference>
<dbReference type="GO" id="GO:0004312">
    <property type="term" value="F:fatty acid synthase activity"/>
    <property type="evidence" value="ECO:0007669"/>
    <property type="project" value="TreeGrafter"/>
</dbReference>
<keyword evidence="11" id="KW-1185">Reference proteome</keyword>
<dbReference type="Pfam" id="PF00698">
    <property type="entry name" value="Acyl_transf_1"/>
    <property type="match status" value="1"/>
</dbReference>